<comment type="similarity">
    <text evidence="1">Belongs to the histidine acid phosphatase family.</text>
</comment>
<keyword evidence="5" id="KW-0732">Signal</keyword>
<dbReference type="OrthoDB" id="258392at2759"/>
<dbReference type="Pfam" id="PF00328">
    <property type="entry name" value="His_Phos_2"/>
    <property type="match status" value="1"/>
</dbReference>
<dbReference type="SUPFAM" id="SSF53254">
    <property type="entry name" value="Phosphoglycerate mutase-like"/>
    <property type="match status" value="1"/>
</dbReference>
<accession>D7G1G5</accession>
<feature type="region of interest" description="Disordered" evidence="3">
    <location>
        <begin position="583"/>
        <end position="611"/>
    </location>
</feature>
<organism evidence="6 7">
    <name type="scientific">Ectocarpus siliculosus</name>
    <name type="common">Brown alga</name>
    <name type="synonym">Conferva siliculosa</name>
    <dbReference type="NCBI Taxonomy" id="2880"/>
    <lineage>
        <taxon>Eukaryota</taxon>
        <taxon>Sar</taxon>
        <taxon>Stramenopiles</taxon>
        <taxon>Ochrophyta</taxon>
        <taxon>PX clade</taxon>
        <taxon>Phaeophyceae</taxon>
        <taxon>Ectocarpales</taxon>
        <taxon>Ectocarpaceae</taxon>
        <taxon>Ectocarpus</taxon>
    </lineage>
</organism>
<evidence type="ECO:0008006" key="8">
    <source>
        <dbReference type="Google" id="ProtNLM"/>
    </source>
</evidence>
<evidence type="ECO:0000256" key="3">
    <source>
        <dbReference type="SAM" id="MobiDB-lite"/>
    </source>
</evidence>
<evidence type="ECO:0000256" key="4">
    <source>
        <dbReference type="SAM" id="Phobius"/>
    </source>
</evidence>
<evidence type="ECO:0000256" key="2">
    <source>
        <dbReference type="ARBA" id="ARBA00022801"/>
    </source>
</evidence>
<dbReference type="PANTHER" id="PTHR11567">
    <property type="entry name" value="ACID PHOSPHATASE-RELATED"/>
    <property type="match status" value="1"/>
</dbReference>
<dbReference type="InterPro" id="IPR000560">
    <property type="entry name" value="His_Pase_clade-2"/>
</dbReference>
<dbReference type="CDD" id="cd07061">
    <property type="entry name" value="HP_HAP_like"/>
    <property type="match status" value="1"/>
</dbReference>
<dbReference type="InParanoid" id="D7G1G5"/>
<dbReference type="AlphaFoldDB" id="D7G1G5"/>
<dbReference type="Gene3D" id="3.40.50.1240">
    <property type="entry name" value="Phosphoglycerate mutase-like"/>
    <property type="match status" value="1"/>
</dbReference>
<dbReference type="STRING" id="2880.D7G1G5"/>
<proteinExistence type="inferred from homology"/>
<feature type="region of interest" description="Disordered" evidence="3">
    <location>
        <begin position="685"/>
        <end position="708"/>
    </location>
</feature>
<name>D7G1G5_ECTSI</name>
<dbReference type="InterPro" id="IPR050645">
    <property type="entry name" value="Histidine_acid_phosphatase"/>
</dbReference>
<sequence length="728" mass="79301">MSNPAACSSSLSSRSVLAAVAALVVAMLAGEAGAADAGLPSDYKVVHTHVVMRHGERTRLRKDTETEFGDSDGVALTNVGEEQCYDLGKQLRERYLPASNSAEYTTTIEGLTLWYDADRVQIESSGYDRTLESAAAMALGLYPMGQNDTDVEQNSLLWMEQIVVPIHSSKPQNDPYITAHDKCPVYNANWIQSYEKDEFQELQRVASAEQEDGADGFITQVYNIFDEYRGANDDPDCWDEVIAFKLDQLELHAPYNLWDCARTLLAAGQDQTVNFINAATIPTDFSEQYPDIIDGWLYLGWLVDEVEDMKYEQDVVGRYAAGPYLTEMNLRMSQVIEHVRSGYMSNVGRFPGMHITSGHYGTLKGIAGALDIDAIDGIPEYASHFAFELLYNGSANHLAEEEDFAIRIMYQDGSSTSDLNFAVMGQVYDGSGSISDFDEELSTMRDYNTGIMGWTQWDYLMDYQNAGKPVVYESVEEWCLDCLATAPDTCISQELELMTQQWEEASVQAEQATADFEEADDGIGGVHVALLSIFGVVLGIGIGICIKPCVDRHNNKLKKNSQASTISGDRGLEAWSSAANSHNGSFRLGAKHTPTRQVGGNRMMAVPSAPDDDMDNSARMGGGANGAYANGNGSGQYDVEEDVAPGIPEFAPTSALGEPVPFPHKRQASGMVSGVDSSMMSGIDAEDVDDDDVAGGGTSRAESASLLRRIARDHDLQVAAPVSPQHTP</sequence>
<feature type="chain" id="PRO_5003095637" description="Acid phosphatase" evidence="5">
    <location>
        <begin position="35"/>
        <end position="728"/>
    </location>
</feature>
<keyword evidence="4" id="KW-0812">Transmembrane</keyword>
<dbReference type="GO" id="GO:0016791">
    <property type="term" value="F:phosphatase activity"/>
    <property type="evidence" value="ECO:0007669"/>
    <property type="project" value="TreeGrafter"/>
</dbReference>
<keyword evidence="2" id="KW-0378">Hydrolase</keyword>
<dbReference type="Proteomes" id="UP000002630">
    <property type="component" value="Linkage Group LG18"/>
</dbReference>
<dbReference type="PANTHER" id="PTHR11567:SF110">
    <property type="entry name" value="2-PHOSPHOXYLOSE PHOSPHATASE 1"/>
    <property type="match status" value="1"/>
</dbReference>
<evidence type="ECO:0000313" key="6">
    <source>
        <dbReference type="EMBL" id="CBJ26773.1"/>
    </source>
</evidence>
<gene>
    <name evidence="6" type="ORF">Esi_0045_0034</name>
</gene>
<keyword evidence="7" id="KW-1185">Reference proteome</keyword>
<evidence type="ECO:0000313" key="7">
    <source>
        <dbReference type="Proteomes" id="UP000002630"/>
    </source>
</evidence>
<keyword evidence="4" id="KW-0472">Membrane</keyword>
<protein>
    <recommendedName>
        <fullName evidence="8">Acid phosphatase</fullName>
    </recommendedName>
</protein>
<evidence type="ECO:0000256" key="5">
    <source>
        <dbReference type="SAM" id="SignalP"/>
    </source>
</evidence>
<dbReference type="EMBL" id="FN649743">
    <property type="protein sequence ID" value="CBJ26773.1"/>
    <property type="molecule type" value="Genomic_DNA"/>
</dbReference>
<keyword evidence="4" id="KW-1133">Transmembrane helix</keyword>
<feature type="signal peptide" evidence="5">
    <location>
        <begin position="1"/>
        <end position="34"/>
    </location>
</feature>
<feature type="transmembrane region" description="Helical" evidence="4">
    <location>
        <begin position="528"/>
        <end position="550"/>
    </location>
</feature>
<evidence type="ECO:0000256" key="1">
    <source>
        <dbReference type="ARBA" id="ARBA00005375"/>
    </source>
</evidence>
<reference evidence="6 7" key="1">
    <citation type="journal article" date="2010" name="Nature">
        <title>The Ectocarpus genome and the independent evolution of multicellularity in brown algae.</title>
        <authorList>
            <person name="Cock J.M."/>
            <person name="Sterck L."/>
            <person name="Rouze P."/>
            <person name="Scornet D."/>
            <person name="Allen A.E."/>
            <person name="Amoutzias G."/>
            <person name="Anthouard V."/>
            <person name="Artiguenave F."/>
            <person name="Aury J.M."/>
            <person name="Badger J.H."/>
            <person name="Beszteri B."/>
            <person name="Billiau K."/>
            <person name="Bonnet E."/>
            <person name="Bothwell J.H."/>
            <person name="Bowler C."/>
            <person name="Boyen C."/>
            <person name="Brownlee C."/>
            <person name="Carrano C.J."/>
            <person name="Charrier B."/>
            <person name="Cho G.Y."/>
            <person name="Coelho S.M."/>
            <person name="Collen J."/>
            <person name="Corre E."/>
            <person name="Da Silva C."/>
            <person name="Delage L."/>
            <person name="Delaroque N."/>
            <person name="Dittami S.M."/>
            <person name="Doulbeau S."/>
            <person name="Elias M."/>
            <person name="Farnham G."/>
            <person name="Gachon C.M."/>
            <person name="Gschloessl B."/>
            <person name="Heesch S."/>
            <person name="Jabbari K."/>
            <person name="Jubin C."/>
            <person name="Kawai H."/>
            <person name="Kimura K."/>
            <person name="Kloareg B."/>
            <person name="Kupper F.C."/>
            <person name="Lang D."/>
            <person name="Le Bail A."/>
            <person name="Leblanc C."/>
            <person name="Lerouge P."/>
            <person name="Lohr M."/>
            <person name="Lopez P.J."/>
            <person name="Martens C."/>
            <person name="Maumus F."/>
            <person name="Michel G."/>
            <person name="Miranda-Saavedra D."/>
            <person name="Morales J."/>
            <person name="Moreau H."/>
            <person name="Motomura T."/>
            <person name="Nagasato C."/>
            <person name="Napoli C.A."/>
            <person name="Nelson D.R."/>
            <person name="Nyvall-Collen P."/>
            <person name="Peters A.F."/>
            <person name="Pommier C."/>
            <person name="Potin P."/>
            <person name="Poulain J."/>
            <person name="Quesneville H."/>
            <person name="Read B."/>
            <person name="Rensing S.A."/>
            <person name="Ritter A."/>
            <person name="Rousvoal S."/>
            <person name="Samanta M."/>
            <person name="Samson G."/>
            <person name="Schroeder D.C."/>
            <person name="Segurens B."/>
            <person name="Strittmatter M."/>
            <person name="Tonon T."/>
            <person name="Tregear J.W."/>
            <person name="Valentin K."/>
            <person name="von Dassow P."/>
            <person name="Yamagishi T."/>
            <person name="Van de Peer Y."/>
            <person name="Wincker P."/>
        </authorList>
    </citation>
    <scope>NUCLEOTIDE SEQUENCE [LARGE SCALE GENOMIC DNA]</scope>
    <source>
        <strain evidence="7">Ec32 / CCAP1310/4</strain>
    </source>
</reference>
<dbReference type="eggNOG" id="KOG3720">
    <property type="taxonomic scope" value="Eukaryota"/>
</dbReference>
<dbReference type="InterPro" id="IPR029033">
    <property type="entry name" value="His_PPase_superfam"/>
</dbReference>
<dbReference type="EMBL" id="FN648652">
    <property type="protein sequence ID" value="CBJ26773.1"/>
    <property type="molecule type" value="Genomic_DNA"/>
</dbReference>